<gene>
    <name evidence="16" type="ORF">WH47_01967</name>
</gene>
<dbReference type="PROSITE" id="PS00086">
    <property type="entry name" value="CYTOCHROME_P450"/>
    <property type="match status" value="1"/>
</dbReference>
<dbReference type="GO" id="GO:0005789">
    <property type="term" value="C:endoplasmic reticulum membrane"/>
    <property type="evidence" value="ECO:0007669"/>
    <property type="project" value="UniProtKB-SubCell"/>
</dbReference>
<name>A0A0L7R082_9HYME</name>
<dbReference type="PANTHER" id="PTHR24292">
    <property type="entry name" value="CYTOCHROME P450"/>
    <property type="match status" value="1"/>
</dbReference>
<keyword evidence="10 15" id="KW-0560">Oxidoreductase</keyword>
<evidence type="ECO:0000256" key="14">
    <source>
        <dbReference type="PIRSR" id="PIRSR602403-1"/>
    </source>
</evidence>
<dbReference type="Pfam" id="PF00067">
    <property type="entry name" value="p450"/>
    <property type="match status" value="1"/>
</dbReference>
<evidence type="ECO:0000256" key="8">
    <source>
        <dbReference type="ARBA" id="ARBA00022824"/>
    </source>
</evidence>
<keyword evidence="6 14" id="KW-0349">Heme</keyword>
<comment type="subcellular location">
    <subcellularLocation>
        <location evidence="4">Endoplasmic reticulum membrane</location>
        <topology evidence="4">Peripheral membrane protein</topology>
    </subcellularLocation>
    <subcellularLocation>
        <location evidence="3">Microsome membrane</location>
        <topology evidence="3">Peripheral membrane protein</topology>
    </subcellularLocation>
</comment>
<dbReference type="CDD" id="cd11056">
    <property type="entry name" value="CYP6-like"/>
    <property type="match status" value="1"/>
</dbReference>
<dbReference type="GO" id="GO:0005506">
    <property type="term" value="F:iron ion binding"/>
    <property type="evidence" value="ECO:0007669"/>
    <property type="project" value="InterPro"/>
</dbReference>
<comment type="function">
    <text evidence="2">May be involved in the metabolism of insect hormones and in the breakdown of synthetic insecticides.</text>
</comment>
<evidence type="ECO:0000256" key="12">
    <source>
        <dbReference type="ARBA" id="ARBA00023033"/>
    </source>
</evidence>
<organism evidence="16 17">
    <name type="scientific">Habropoda laboriosa</name>
    <dbReference type="NCBI Taxonomy" id="597456"/>
    <lineage>
        <taxon>Eukaryota</taxon>
        <taxon>Metazoa</taxon>
        <taxon>Ecdysozoa</taxon>
        <taxon>Arthropoda</taxon>
        <taxon>Hexapoda</taxon>
        <taxon>Insecta</taxon>
        <taxon>Pterygota</taxon>
        <taxon>Neoptera</taxon>
        <taxon>Endopterygota</taxon>
        <taxon>Hymenoptera</taxon>
        <taxon>Apocrita</taxon>
        <taxon>Aculeata</taxon>
        <taxon>Apoidea</taxon>
        <taxon>Anthophila</taxon>
        <taxon>Apidae</taxon>
        <taxon>Habropoda</taxon>
    </lineage>
</organism>
<evidence type="ECO:0000256" key="13">
    <source>
        <dbReference type="ARBA" id="ARBA00023136"/>
    </source>
</evidence>
<evidence type="ECO:0000256" key="11">
    <source>
        <dbReference type="ARBA" id="ARBA00023004"/>
    </source>
</evidence>
<dbReference type="InterPro" id="IPR001128">
    <property type="entry name" value="Cyt_P450"/>
</dbReference>
<dbReference type="PRINTS" id="PR00465">
    <property type="entry name" value="EP450IV"/>
</dbReference>
<feature type="binding site" description="axial binding residue" evidence="14">
    <location>
        <position position="454"/>
    </location>
    <ligand>
        <name>heme</name>
        <dbReference type="ChEBI" id="CHEBI:30413"/>
    </ligand>
    <ligandPart>
        <name>Fe</name>
        <dbReference type="ChEBI" id="CHEBI:18248"/>
    </ligandPart>
</feature>
<evidence type="ECO:0000256" key="9">
    <source>
        <dbReference type="ARBA" id="ARBA00022848"/>
    </source>
</evidence>
<dbReference type="InterPro" id="IPR002403">
    <property type="entry name" value="Cyt_P450_E_grp-IV"/>
</dbReference>
<dbReference type="OrthoDB" id="7574487at2759"/>
<evidence type="ECO:0000313" key="16">
    <source>
        <dbReference type="EMBL" id="KOC64260.1"/>
    </source>
</evidence>
<dbReference type="STRING" id="597456.A0A0L7R082"/>
<dbReference type="InterPro" id="IPR036396">
    <property type="entry name" value="Cyt_P450_sf"/>
</dbReference>
<accession>A0A0L7R082</accession>
<comment type="cofactor">
    <cofactor evidence="1 14">
        <name>heme</name>
        <dbReference type="ChEBI" id="CHEBI:30413"/>
    </cofactor>
</comment>
<evidence type="ECO:0000256" key="6">
    <source>
        <dbReference type="ARBA" id="ARBA00022617"/>
    </source>
</evidence>
<evidence type="ECO:0000256" key="3">
    <source>
        <dbReference type="ARBA" id="ARBA00004174"/>
    </source>
</evidence>
<dbReference type="PRINTS" id="PR00385">
    <property type="entry name" value="P450"/>
</dbReference>
<evidence type="ECO:0000256" key="5">
    <source>
        <dbReference type="ARBA" id="ARBA00010617"/>
    </source>
</evidence>
<comment type="similarity">
    <text evidence="5 15">Belongs to the cytochrome P450 family.</text>
</comment>
<dbReference type="Proteomes" id="UP000053825">
    <property type="component" value="Unassembled WGS sequence"/>
</dbReference>
<keyword evidence="11 14" id="KW-0408">Iron</keyword>
<dbReference type="EMBL" id="KQ414671">
    <property type="protein sequence ID" value="KOC64260.1"/>
    <property type="molecule type" value="Genomic_DNA"/>
</dbReference>
<dbReference type="SUPFAM" id="SSF48264">
    <property type="entry name" value="Cytochrome P450"/>
    <property type="match status" value="1"/>
</dbReference>
<reference evidence="16 17" key="1">
    <citation type="submission" date="2015-07" db="EMBL/GenBank/DDBJ databases">
        <title>The genome of Habropoda laboriosa.</title>
        <authorList>
            <person name="Pan H."/>
            <person name="Kapheim K."/>
        </authorList>
    </citation>
    <scope>NUCLEOTIDE SEQUENCE [LARGE SCALE GENOMIC DNA]</scope>
    <source>
        <strain evidence="16">0110345459</strain>
    </source>
</reference>
<dbReference type="GO" id="GO:0016705">
    <property type="term" value="F:oxidoreductase activity, acting on paired donors, with incorporation or reduction of molecular oxygen"/>
    <property type="evidence" value="ECO:0007669"/>
    <property type="project" value="InterPro"/>
</dbReference>
<keyword evidence="7 14" id="KW-0479">Metal-binding</keyword>
<dbReference type="AlphaFoldDB" id="A0A0L7R082"/>
<evidence type="ECO:0000256" key="10">
    <source>
        <dbReference type="ARBA" id="ARBA00023002"/>
    </source>
</evidence>
<evidence type="ECO:0000256" key="15">
    <source>
        <dbReference type="RuleBase" id="RU000461"/>
    </source>
</evidence>
<proteinExistence type="inferred from homology"/>
<evidence type="ECO:0000256" key="7">
    <source>
        <dbReference type="ARBA" id="ARBA00022723"/>
    </source>
</evidence>
<dbReference type="InterPro" id="IPR050476">
    <property type="entry name" value="Insect_CytP450_Detox"/>
</dbReference>
<dbReference type="PANTHER" id="PTHR24292:SF54">
    <property type="entry name" value="CYP9F3-RELATED"/>
    <property type="match status" value="1"/>
</dbReference>
<keyword evidence="17" id="KW-1185">Reference proteome</keyword>
<dbReference type="InterPro" id="IPR017972">
    <property type="entry name" value="Cyt_P450_CS"/>
</dbReference>
<evidence type="ECO:0000313" key="17">
    <source>
        <dbReference type="Proteomes" id="UP000053825"/>
    </source>
</evidence>
<keyword evidence="12 15" id="KW-0503">Monooxygenase</keyword>
<keyword evidence="9" id="KW-0492">Microsome</keyword>
<keyword evidence="13" id="KW-0472">Membrane</keyword>
<protein>
    <submittedName>
        <fullName evidence="16">Putative cytochrome P450 6a14</fullName>
    </submittedName>
</protein>
<dbReference type="Gene3D" id="1.10.630.10">
    <property type="entry name" value="Cytochrome P450"/>
    <property type="match status" value="1"/>
</dbReference>
<evidence type="ECO:0000256" key="2">
    <source>
        <dbReference type="ARBA" id="ARBA00003690"/>
    </source>
</evidence>
<sequence>MTGVEILCGLTVLLLLFYYYMVRPYEVWKKIGLPGPTPSLIFGNFYPVLIGKTSIGDQMTKFYKQFKHLPIFGLYIRGHHVLAVNDPNVIKTVLIKDFSKFADRGIALNEVAEPLSQHLFALEPKRWRPLRTRLTPLFTSGKIKDMLALILESSKTLEKYLETLVEKETSVEVREIAAKFTTDVIGSCAFGIDMNAISNEQCQFREIGREFFGPGWKQGLRLRMREAFPRLYTLLGYLLPEDQMTTFFTKVVMDMIEYRKENNVVRPDFINTLMDIQAHPEKINIDGHFHSELESLSELTKHLLVAQAFVFFVAGFETSASTISNALYELAQNQDTQDKLRNEIREHYKRNEGEWKYENIKDMPCLDAVFKETLRKYPPVTVIMRKNSEPYTFEDVNITIPKNTRIFIPVYGIHRDPEIYPNPDVFDIDRFKEDAVATRHPMHYLPFGDGPRNCIGARFAIFQTKIGLIKILRNYKLDVCEQTQIPFINEPRTFTLAPKHGLILKITKTGS</sequence>
<dbReference type="FunFam" id="1.10.630.10:FF:000042">
    <property type="entry name" value="Cytochrome P450"/>
    <property type="match status" value="1"/>
</dbReference>
<evidence type="ECO:0000256" key="4">
    <source>
        <dbReference type="ARBA" id="ARBA00004406"/>
    </source>
</evidence>
<keyword evidence="8" id="KW-0256">Endoplasmic reticulum</keyword>
<evidence type="ECO:0000256" key="1">
    <source>
        <dbReference type="ARBA" id="ARBA00001971"/>
    </source>
</evidence>
<dbReference type="GO" id="GO:0004497">
    <property type="term" value="F:monooxygenase activity"/>
    <property type="evidence" value="ECO:0007669"/>
    <property type="project" value="UniProtKB-KW"/>
</dbReference>
<dbReference type="GO" id="GO:0020037">
    <property type="term" value="F:heme binding"/>
    <property type="evidence" value="ECO:0007669"/>
    <property type="project" value="InterPro"/>
</dbReference>